<sequence length="88" mass="10162">MGKSKRKRITKSRVGDSALELKKKRRFSFGLQALPFAYEFLDGRRVSRMMTWSVCHTIGLPPLAAYTHRNKSQSLTSLNVRLLIDKHE</sequence>
<proteinExistence type="predicted"/>
<dbReference type="EMBL" id="JAWDGP010006989">
    <property type="protein sequence ID" value="KAK3731767.1"/>
    <property type="molecule type" value="Genomic_DNA"/>
</dbReference>
<keyword evidence="2" id="KW-1185">Reference proteome</keyword>
<reference evidence="1" key="1">
    <citation type="journal article" date="2023" name="G3 (Bethesda)">
        <title>A reference genome for the long-term kleptoplast-retaining sea slug Elysia crispata morphotype clarki.</title>
        <authorList>
            <person name="Eastman K.E."/>
            <person name="Pendleton A.L."/>
            <person name="Shaikh M.A."/>
            <person name="Suttiyut T."/>
            <person name="Ogas R."/>
            <person name="Tomko P."/>
            <person name="Gavelis G."/>
            <person name="Widhalm J.R."/>
            <person name="Wisecaver J.H."/>
        </authorList>
    </citation>
    <scope>NUCLEOTIDE SEQUENCE</scope>
    <source>
        <strain evidence="1">ECLA1</strain>
    </source>
</reference>
<organism evidence="1 2">
    <name type="scientific">Elysia crispata</name>
    <name type="common">lettuce slug</name>
    <dbReference type="NCBI Taxonomy" id="231223"/>
    <lineage>
        <taxon>Eukaryota</taxon>
        <taxon>Metazoa</taxon>
        <taxon>Spiralia</taxon>
        <taxon>Lophotrochozoa</taxon>
        <taxon>Mollusca</taxon>
        <taxon>Gastropoda</taxon>
        <taxon>Heterobranchia</taxon>
        <taxon>Euthyneura</taxon>
        <taxon>Panpulmonata</taxon>
        <taxon>Sacoglossa</taxon>
        <taxon>Placobranchoidea</taxon>
        <taxon>Plakobranchidae</taxon>
        <taxon>Elysia</taxon>
    </lineage>
</organism>
<evidence type="ECO:0000313" key="1">
    <source>
        <dbReference type="EMBL" id="KAK3731767.1"/>
    </source>
</evidence>
<evidence type="ECO:0000313" key="2">
    <source>
        <dbReference type="Proteomes" id="UP001283361"/>
    </source>
</evidence>
<dbReference type="Proteomes" id="UP001283361">
    <property type="component" value="Unassembled WGS sequence"/>
</dbReference>
<gene>
    <name evidence="1" type="ORF">RRG08_035433</name>
</gene>
<dbReference type="AlphaFoldDB" id="A0AAE1CS38"/>
<comment type="caution">
    <text evidence="1">The sequence shown here is derived from an EMBL/GenBank/DDBJ whole genome shotgun (WGS) entry which is preliminary data.</text>
</comment>
<name>A0AAE1CS38_9GAST</name>
<accession>A0AAE1CS38</accession>
<protein>
    <submittedName>
        <fullName evidence="1">Uncharacterized protein</fullName>
    </submittedName>
</protein>